<keyword evidence="2" id="KW-0472">Membrane</keyword>
<evidence type="ECO:0000256" key="2">
    <source>
        <dbReference type="SAM" id="Phobius"/>
    </source>
</evidence>
<comment type="caution">
    <text evidence="3">The sequence shown here is derived from an EMBL/GenBank/DDBJ whole genome shotgun (WGS) entry which is preliminary data.</text>
</comment>
<evidence type="ECO:0000313" key="3">
    <source>
        <dbReference type="EMBL" id="KAF2261288.1"/>
    </source>
</evidence>
<proteinExistence type="predicted"/>
<feature type="region of interest" description="Disordered" evidence="1">
    <location>
        <begin position="366"/>
        <end position="395"/>
    </location>
</feature>
<name>A0A9P4K5H1_9PLEO</name>
<dbReference type="Proteomes" id="UP000800093">
    <property type="component" value="Unassembled WGS sequence"/>
</dbReference>
<gene>
    <name evidence="3" type="ORF">CC78DRAFT_608404</name>
</gene>
<keyword evidence="2" id="KW-1133">Transmembrane helix</keyword>
<accession>A0A9P4K5H1</accession>
<dbReference type="OrthoDB" id="3440338at2759"/>
<feature type="compositionally biased region" description="Basic and acidic residues" evidence="1">
    <location>
        <begin position="383"/>
        <end position="395"/>
    </location>
</feature>
<dbReference type="AlphaFoldDB" id="A0A9P4K5H1"/>
<protein>
    <submittedName>
        <fullName evidence="3">Uncharacterized protein</fullName>
    </submittedName>
</protein>
<organism evidence="3 4">
    <name type="scientific">Lojkania enalia</name>
    <dbReference type="NCBI Taxonomy" id="147567"/>
    <lineage>
        <taxon>Eukaryota</taxon>
        <taxon>Fungi</taxon>
        <taxon>Dikarya</taxon>
        <taxon>Ascomycota</taxon>
        <taxon>Pezizomycotina</taxon>
        <taxon>Dothideomycetes</taxon>
        <taxon>Pleosporomycetidae</taxon>
        <taxon>Pleosporales</taxon>
        <taxon>Pleosporales incertae sedis</taxon>
        <taxon>Lojkania</taxon>
    </lineage>
</organism>
<sequence length="395" mass="45098">MGITATTTASFSLETLPSGHVQLQETLDKKRRRWSSLLHSKDYHTVIREVLSYELGKYANSTSILPKSMSKIMRECILILASAPLIFTAAVDGILTTRFRADQDLQEEYAQIQERAHRQPSIYVHLLADEEGLAPTANQYMVIRDIILKYITYSGDAELAWKIDNVSNPKTSTGAATQGYRKYLWTTDISSRRLKILTKFCDGVYKRWMETPPAERETPMAFPPGECGYALNSHKRLEQHRKHISSNYLMNLVSDICVVLHRDLNLFPHLFSMHQFIIYLIFKPQQVEIAEIFCSGLLQVWIEIGGGFNHYPAGLSTASAKKVTPDEWREHDRFVRDMSPLEHNLKVQRALVDEYAAGLNEGMAGELREALESHSDDEDDIRDVDFKPDDVDTDE</sequence>
<reference evidence="4" key="1">
    <citation type="journal article" date="2020" name="Stud. Mycol.">
        <title>101 Dothideomycetes genomes: A test case for predicting lifestyles and emergence of pathogens.</title>
        <authorList>
            <person name="Haridas S."/>
            <person name="Albert R."/>
            <person name="Binder M."/>
            <person name="Bloem J."/>
            <person name="LaButti K."/>
            <person name="Salamov A."/>
            <person name="Andreopoulos B."/>
            <person name="Baker S."/>
            <person name="Barry K."/>
            <person name="Bills G."/>
            <person name="Bluhm B."/>
            <person name="Cannon C."/>
            <person name="Castanera R."/>
            <person name="Culley D."/>
            <person name="Daum C."/>
            <person name="Ezra D."/>
            <person name="Gonzalez J."/>
            <person name="Henrissat B."/>
            <person name="Kuo A."/>
            <person name="Liang C."/>
            <person name="Lipzen A."/>
            <person name="Lutzoni F."/>
            <person name="Magnuson J."/>
            <person name="Mondo S."/>
            <person name="Nolan M."/>
            <person name="Ohm R."/>
            <person name="Pangilinan J."/>
            <person name="Park H.-J."/>
            <person name="Ramirez L."/>
            <person name="Alfaro M."/>
            <person name="Sun H."/>
            <person name="Tritt A."/>
            <person name="Yoshinaga Y."/>
            <person name="Zwiers L.-H."/>
            <person name="Turgeon B."/>
            <person name="Goodwin S."/>
            <person name="Spatafora J."/>
            <person name="Crous P."/>
            <person name="Grigoriev I."/>
        </authorList>
    </citation>
    <scope>NUCLEOTIDE SEQUENCE [LARGE SCALE GENOMIC DNA]</scope>
    <source>
        <strain evidence="4">CBS 304.66</strain>
    </source>
</reference>
<feature type="transmembrane region" description="Helical" evidence="2">
    <location>
        <begin position="76"/>
        <end position="95"/>
    </location>
</feature>
<evidence type="ECO:0000313" key="4">
    <source>
        <dbReference type="Proteomes" id="UP000800093"/>
    </source>
</evidence>
<dbReference type="EMBL" id="ML986660">
    <property type="protein sequence ID" value="KAF2261288.1"/>
    <property type="molecule type" value="Genomic_DNA"/>
</dbReference>
<evidence type="ECO:0000256" key="1">
    <source>
        <dbReference type="SAM" id="MobiDB-lite"/>
    </source>
</evidence>
<keyword evidence="4" id="KW-1185">Reference proteome</keyword>
<keyword evidence="2" id="KW-0812">Transmembrane</keyword>